<dbReference type="EMBL" id="AP011112">
    <property type="protein sequence ID" value="BAI69243.1"/>
    <property type="molecule type" value="Genomic_DNA"/>
</dbReference>
<evidence type="ECO:0000313" key="1">
    <source>
        <dbReference type="EMBL" id="BAI69243.1"/>
    </source>
</evidence>
<organism evidence="1 2">
    <name type="scientific">Hydrogenobacter thermophilus (strain DSM 6534 / IAM 12695 / TK-6)</name>
    <dbReference type="NCBI Taxonomy" id="608538"/>
    <lineage>
        <taxon>Bacteria</taxon>
        <taxon>Pseudomonadati</taxon>
        <taxon>Aquificota</taxon>
        <taxon>Aquificia</taxon>
        <taxon>Aquificales</taxon>
        <taxon>Aquificaceae</taxon>
        <taxon>Hydrogenobacter</taxon>
    </lineage>
</organism>
<keyword evidence="2" id="KW-1185">Reference proteome</keyword>
<evidence type="ECO:0000313" key="2">
    <source>
        <dbReference type="Proteomes" id="UP000002574"/>
    </source>
</evidence>
<name>D3DHE1_HYDTT</name>
<protein>
    <submittedName>
        <fullName evidence="1">Uncharacterized protein</fullName>
    </submittedName>
</protein>
<gene>
    <name evidence="1" type="ordered locus">HTH_0783</name>
</gene>
<sequence length="49" mass="5864">MCYYTKEELERMKAIIEEKKKVKEALKDIKPSDFEAKKEKEEKALTVKD</sequence>
<dbReference type="AlphaFoldDB" id="D3DHE1"/>
<dbReference type="STRING" id="608538.HTH_0783"/>
<dbReference type="Proteomes" id="UP000002574">
    <property type="component" value="Chromosome"/>
</dbReference>
<reference evidence="1 2" key="1">
    <citation type="journal article" date="2010" name="J. Bacteriol.">
        <title>Complete genome sequence of the thermophilic, obligately chemolithoautotrophic hydrogen-oxidizing bacterium Hydrogenobacter thermophilus TK-6.</title>
        <authorList>
            <person name="Arai H."/>
            <person name="Kanbe H."/>
            <person name="Ishii M."/>
            <person name="Igarashi Y."/>
        </authorList>
    </citation>
    <scope>NUCLEOTIDE SEQUENCE [LARGE SCALE GENOMIC DNA]</scope>
    <source>
        <strain evidence="2">DSM 6534 / IAM 12695 / TK-6 [Tokyo]</strain>
    </source>
</reference>
<dbReference type="KEGG" id="hte:Hydth_0783"/>
<dbReference type="RefSeq" id="WP_012963424.1">
    <property type="nucleotide sequence ID" value="NC_013799.1"/>
</dbReference>
<proteinExistence type="predicted"/>
<accession>D3DHE1</accession>
<dbReference type="KEGG" id="hth:HTH_0783"/>